<dbReference type="GO" id="GO:0016616">
    <property type="term" value="F:oxidoreductase activity, acting on the CH-OH group of donors, NAD or NADP as acceptor"/>
    <property type="evidence" value="ECO:0007669"/>
    <property type="project" value="UniProtKB-ARBA"/>
</dbReference>
<evidence type="ECO:0000256" key="2">
    <source>
        <dbReference type="ARBA" id="ARBA00022857"/>
    </source>
</evidence>
<dbReference type="PIRSF" id="PIRSF000097">
    <property type="entry name" value="AKR"/>
    <property type="match status" value="1"/>
</dbReference>
<dbReference type="Pfam" id="PF00248">
    <property type="entry name" value="Aldo_ket_red"/>
    <property type="match status" value="1"/>
</dbReference>
<evidence type="ECO:0000313" key="8">
    <source>
        <dbReference type="EMBL" id="BDR55843.1"/>
    </source>
</evidence>
<proteinExistence type="inferred from homology"/>
<dbReference type="KEGG" id="xak:KIMC2_04050"/>
<evidence type="ECO:0000313" key="9">
    <source>
        <dbReference type="Proteomes" id="UP001321804"/>
    </source>
</evidence>
<feature type="site" description="Lowers pKa of active site Tyr" evidence="6">
    <location>
        <position position="82"/>
    </location>
</feature>
<dbReference type="InterPro" id="IPR020471">
    <property type="entry name" value="AKR"/>
</dbReference>
<dbReference type="InterPro" id="IPR018170">
    <property type="entry name" value="Aldo/ket_reductase_CS"/>
</dbReference>
<dbReference type="AlphaFoldDB" id="A0AAU9CX24"/>
<name>A0AAU9CX24_9LACO</name>
<dbReference type="InterPro" id="IPR023210">
    <property type="entry name" value="NADP_OxRdtase_dom"/>
</dbReference>
<feature type="active site" description="Proton donor" evidence="4">
    <location>
        <position position="57"/>
    </location>
</feature>
<dbReference type="PRINTS" id="PR00069">
    <property type="entry name" value="ALDKETRDTASE"/>
</dbReference>
<evidence type="ECO:0000256" key="6">
    <source>
        <dbReference type="PIRSR" id="PIRSR000097-3"/>
    </source>
</evidence>
<organism evidence="8 9">
    <name type="scientific">Xylocopilactobacillus apis</name>
    <dbReference type="NCBI Taxonomy" id="2932183"/>
    <lineage>
        <taxon>Bacteria</taxon>
        <taxon>Bacillati</taxon>
        <taxon>Bacillota</taxon>
        <taxon>Bacilli</taxon>
        <taxon>Lactobacillales</taxon>
        <taxon>Lactobacillaceae</taxon>
        <taxon>Xylocopilactobacillus</taxon>
    </lineage>
</organism>
<protein>
    <submittedName>
        <fullName evidence="8">Oxidoreductase</fullName>
    </submittedName>
</protein>
<dbReference type="SUPFAM" id="SSF51430">
    <property type="entry name" value="NAD(P)-linked oxidoreductase"/>
    <property type="match status" value="1"/>
</dbReference>
<dbReference type="Proteomes" id="UP001321804">
    <property type="component" value="Chromosome"/>
</dbReference>
<evidence type="ECO:0000256" key="3">
    <source>
        <dbReference type="ARBA" id="ARBA00023002"/>
    </source>
</evidence>
<accession>A0AAU9CX24</accession>
<gene>
    <name evidence="8" type="ORF">KIMC2_04050</name>
</gene>
<comment type="similarity">
    <text evidence="1">Belongs to the aldo/keto reductase family.</text>
</comment>
<evidence type="ECO:0000256" key="1">
    <source>
        <dbReference type="ARBA" id="ARBA00007905"/>
    </source>
</evidence>
<reference evidence="8 9" key="1">
    <citation type="journal article" date="2023" name="Microbiol. Spectr.">
        <title>Symbiosis of Carpenter Bees with Uncharacterized Lactic Acid Bacteria Showing NAD Auxotrophy.</title>
        <authorList>
            <person name="Kawasaki S."/>
            <person name="Ozawa K."/>
            <person name="Mori T."/>
            <person name="Yamamoto A."/>
            <person name="Ito M."/>
            <person name="Ohkuma M."/>
            <person name="Sakamoto M."/>
            <person name="Matsutani M."/>
        </authorList>
    </citation>
    <scope>NUCLEOTIDE SEQUENCE [LARGE SCALE GENOMIC DNA]</scope>
    <source>
        <strain evidence="8 9">KimC2</strain>
    </source>
</reference>
<evidence type="ECO:0000259" key="7">
    <source>
        <dbReference type="Pfam" id="PF00248"/>
    </source>
</evidence>
<dbReference type="PANTHER" id="PTHR43827">
    <property type="entry name" value="2,5-DIKETO-D-GLUCONIC ACID REDUCTASE"/>
    <property type="match status" value="1"/>
</dbReference>
<keyword evidence="3" id="KW-0560">Oxidoreductase</keyword>
<dbReference type="RefSeq" id="WP_317697490.1">
    <property type="nucleotide sequence ID" value="NZ_AP026801.1"/>
</dbReference>
<dbReference type="CDD" id="cd19071">
    <property type="entry name" value="AKR_AKR1-5-like"/>
    <property type="match status" value="1"/>
</dbReference>
<keyword evidence="2" id="KW-0521">NADP</keyword>
<evidence type="ECO:0000256" key="4">
    <source>
        <dbReference type="PIRSR" id="PIRSR000097-1"/>
    </source>
</evidence>
<dbReference type="EMBL" id="AP026801">
    <property type="protein sequence ID" value="BDR55843.1"/>
    <property type="molecule type" value="Genomic_DNA"/>
</dbReference>
<evidence type="ECO:0000256" key="5">
    <source>
        <dbReference type="PIRSR" id="PIRSR000097-2"/>
    </source>
</evidence>
<dbReference type="PROSITE" id="PS00798">
    <property type="entry name" value="ALDOKETO_REDUCTASE_1"/>
    <property type="match status" value="1"/>
</dbReference>
<feature type="binding site" evidence="5">
    <location>
        <position position="116"/>
    </location>
    <ligand>
        <name>substrate</name>
    </ligand>
</feature>
<dbReference type="PANTHER" id="PTHR43827:SF3">
    <property type="entry name" value="NADP-DEPENDENT OXIDOREDUCTASE DOMAIN-CONTAINING PROTEIN"/>
    <property type="match status" value="1"/>
</dbReference>
<dbReference type="Gene3D" id="3.20.20.100">
    <property type="entry name" value="NADP-dependent oxidoreductase domain"/>
    <property type="match status" value="1"/>
</dbReference>
<dbReference type="InterPro" id="IPR036812">
    <property type="entry name" value="NAD(P)_OxRdtase_dom_sf"/>
</dbReference>
<feature type="domain" description="NADP-dependent oxidoreductase" evidence="7">
    <location>
        <begin position="23"/>
        <end position="273"/>
    </location>
</feature>
<keyword evidence="9" id="KW-1185">Reference proteome</keyword>
<sequence>MKISAKSIADTYTLSNKVEIPIIGFGTWQTKNGQEAYDSVKWALSSGYRHIDTAAIYKNEISVGQAIHDSNIKREDLFITTKLWNSQRESYDNVLRAFNDSLVRLKLDYVDLYLIHWPVSIEFSHDWHKVNAETWRAMEDIYKSGRARAIGISNFRENHILELKKTWEIAPMVNQIFLNPGDPETDLVKMNQELGILTEAYSPLGTGKLLHNPILEKISAAHYKTVPQILIRWSLEQGYLPLPKSTHERYIKSNIEVFDFELSSQDYAQLETLAGKTDQHQNPDTFNLYRPLPFI</sequence>
<dbReference type="FunFam" id="3.20.20.100:FF:000015">
    <property type="entry name" value="Oxidoreductase, aldo/keto reductase family"/>
    <property type="match status" value="1"/>
</dbReference>
<dbReference type="PROSITE" id="PS00062">
    <property type="entry name" value="ALDOKETO_REDUCTASE_2"/>
    <property type="match status" value="1"/>
</dbReference>